<dbReference type="PANTHER" id="PTHR43372">
    <property type="entry name" value="FATTY-ACID AMIDE HYDROLASE"/>
    <property type="match status" value="1"/>
</dbReference>
<keyword evidence="1" id="KW-0808">Transferase</keyword>
<dbReference type="InterPro" id="IPR052739">
    <property type="entry name" value="FAAH2"/>
</dbReference>
<dbReference type="GO" id="GO:0012505">
    <property type="term" value="C:endomembrane system"/>
    <property type="evidence" value="ECO:0007669"/>
    <property type="project" value="TreeGrafter"/>
</dbReference>
<accession>A0A7Y9S620</accession>
<proteinExistence type="predicted"/>
<dbReference type="SUPFAM" id="SSF75304">
    <property type="entry name" value="Amidase signature (AS) enzymes"/>
    <property type="match status" value="1"/>
</dbReference>
<dbReference type="AlphaFoldDB" id="A0A7Y9S620"/>
<dbReference type="Gene3D" id="3.90.1300.10">
    <property type="entry name" value="Amidase signature (AS) domain"/>
    <property type="match status" value="1"/>
</dbReference>
<dbReference type="Proteomes" id="UP000521748">
    <property type="component" value="Unassembled WGS sequence"/>
</dbReference>
<reference evidence="1 2" key="1">
    <citation type="submission" date="2020-07" db="EMBL/GenBank/DDBJ databases">
        <title>Sequencing the genomes of 1000 actinobacteria strains.</title>
        <authorList>
            <person name="Klenk H.-P."/>
        </authorList>
    </citation>
    <scope>NUCLEOTIDE SEQUENCE [LARGE SCALE GENOMIC DNA]</scope>
    <source>
        <strain evidence="1 2">DSM 102047</strain>
    </source>
</reference>
<gene>
    <name evidence="1" type="ORF">FHU41_001414</name>
</gene>
<dbReference type="InterPro" id="IPR036928">
    <property type="entry name" value="AS_sf"/>
</dbReference>
<dbReference type="EMBL" id="JACBYQ010000001">
    <property type="protein sequence ID" value="NYE95193.1"/>
    <property type="molecule type" value="Genomic_DNA"/>
</dbReference>
<keyword evidence="2" id="KW-1185">Reference proteome</keyword>
<dbReference type="GO" id="GO:0016740">
    <property type="term" value="F:transferase activity"/>
    <property type="evidence" value="ECO:0007669"/>
    <property type="project" value="UniProtKB-KW"/>
</dbReference>
<name>A0A7Y9S620_9MICC</name>
<dbReference type="PANTHER" id="PTHR43372:SF4">
    <property type="entry name" value="FATTY-ACID AMIDE HYDROLASE 2"/>
    <property type="match status" value="1"/>
</dbReference>
<dbReference type="RefSeq" id="WP_218846968.1">
    <property type="nucleotide sequence ID" value="NZ_JACBYQ010000001.1"/>
</dbReference>
<sequence>MPGLPATVIPTGLSPEGLPVGVQIIGPLFEDRTTLRLAELLEQHIGGFQLPR</sequence>
<evidence type="ECO:0000313" key="2">
    <source>
        <dbReference type="Proteomes" id="UP000521748"/>
    </source>
</evidence>
<protein>
    <submittedName>
        <fullName evidence="1">Asp-tRNA(Asn)/Glu-tRNA(Gln) amidotransferase A subunit family amidase</fullName>
    </submittedName>
</protein>
<organism evidence="1 2">
    <name type="scientific">Psychromicrobium silvestre</name>
    <dbReference type="NCBI Taxonomy" id="1645614"/>
    <lineage>
        <taxon>Bacteria</taxon>
        <taxon>Bacillati</taxon>
        <taxon>Actinomycetota</taxon>
        <taxon>Actinomycetes</taxon>
        <taxon>Micrococcales</taxon>
        <taxon>Micrococcaceae</taxon>
        <taxon>Psychromicrobium</taxon>
    </lineage>
</organism>
<evidence type="ECO:0000313" key="1">
    <source>
        <dbReference type="EMBL" id="NYE95193.1"/>
    </source>
</evidence>
<comment type="caution">
    <text evidence="1">The sequence shown here is derived from an EMBL/GenBank/DDBJ whole genome shotgun (WGS) entry which is preliminary data.</text>
</comment>